<dbReference type="PANTHER" id="PTHR34998">
    <property type="entry name" value="OS04G0357400 PROTEIN-RELATED"/>
    <property type="match status" value="1"/>
</dbReference>
<dbReference type="PANTHER" id="PTHR34998:SF9">
    <property type="entry name" value="OS04G0357400 PROTEIN"/>
    <property type="match status" value="1"/>
</dbReference>
<dbReference type="OrthoDB" id="687326at2759"/>
<evidence type="ECO:0000313" key="3">
    <source>
        <dbReference type="Proteomes" id="UP000823388"/>
    </source>
</evidence>
<reference evidence="2" key="1">
    <citation type="submission" date="2020-05" db="EMBL/GenBank/DDBJ databases">
        <title>WGS assembly of Panicum virgatum.</title>
        <authorList>
            <person name="Lovell J.T."/>
            <person name="Jenkins J."/>
            <person name="Shu S."/>
            <person name="Juenger T.E."/>
            <person name="Schmutz J."/>
        </authorList>
    </citation>
    <scope>NUCLEOTIDE SEQUENCE</scope>
    <source>
        <strain evidence="2">AP13</strain>
    </source>
</reference>
<protein>
    <submittedName>
        <fullName evidence="2">Uncharacterized protein</fullName>
    </submittedName>
</protein>
<dbReference type="AlphaFoldDB" id="A0A8T0Q9E3"/>
<evidence type="ECO:0000256" key="1">
    <source>
        <dbReference type="SAM" id="SignalP"/>
    </source>
</evidence>
<feature type="signal peptide" evidence="1">
    <location>
        <begin position="1"/>
        <end position="20"/>
    </location>
</feature>
<feature type="chain" id="PRO_5035801291" evidence="1">
    <location>
        <begin position="21"/>
        <end position="108"/>
    </location>
</feature>
<proteinExistence type="predicted"/>
<sequence length="108" mass="10895">MNSKARVVFLLALVVGVALALATAGGTEAAAAGEGRRRRPYGARQQLLMAPVTATSAALGVEARRRVLSSISSSSLDPNRAACIGSCPAAGGAYTGRGCKQAYQCRGG</sequence>
<organism evidence="2 3">
    <name type="scientific">Panicum virgatum</name>
    <name type="common">Blackwell switchgrass</name>
    <dbReference type="NCBI Taxonomy" id="38727"/>
    <lineage>
        <taxon>Eukaryota</taxon>
        <taxon>Viridiplantae</taxon>
        <taxon>Streptophyta</taxon>
        <taxon>Embryophyta</taxon>
        <taxon>Tracheophyta</taxon>
        <taxon>Spermatophyta</taxon>
        <taxon>Magnoliopsida</taxon>
        <taxon>Liliopsida</taxon>
        <taxon>Poales</taxon>
        <taxon>Poaceae</taxon>
        <taxon>PACMAD clade</taxon>
        <taxon>Panicoideae</taxon>
        <taxon>Panicodae</taxon>
        <taxon>Paniceae</taxon>
        <taxon>Panicinae</taxon>
        <taxon>Panicum</taxon>
        <taxon>Panicum sect. Hiantes</taxon>
    </lineage>
</organism>
<dbReference type="Proteomes" id="UP000823388">
    <property type="component" value="Chromosome 7K"/>
</dbReference>
<gene>
    <name evidence="2" type="ORF">PVAP13_7KG111400</name>
</gene>
<evidence type="ECO:0000313" key="2">
    <source>
        <dbReference type="EMBL" id="KAG2571461.1"/>
    </source>
</evidence>
<dbReference type="EMBL" id="CM029049">
    <property type="protein sequence ID" value="KAG2571461.1"/>
    <property type="molecule type" value="Genomic_DNA"/>
</dbReference>
<accession>A0A8T0Q9E3</accession>
<keyword evidence="1" id="KW-0732">Signal</keyword>
<comment type="caution">
    <text evidence="2">The sequence shown here is derived from an EMBL/GenBank/DDBJ whole genome shotgun (WGS) entry which is preliminary data.</text>
</comment>
<keyword evidence="3" id="KW-1185">Reference proteome</keyword>
<name>A0A8T0Q9E3_PANVG</name>